<evidence type="ECO:0000256" key="1">
    <source>
        <dbReference type="ARBA" id="ARBA00022741"/>
    </source>
</evidence>
<reference evidence="11" key="1">
    <citation type="journal article" date="2023" name="GigaByte">
        <title>Genome assembly of the bearded iris, Iris pallida Lam.</title>
        <authorList>
            <person name="Bruccoleri R.E."/>
            <person name="Oakeley E.J."/>
            <person name="Faust A.M.E."/>
            <person name="Altorfer M."/>
            <person name="Dessus-Babus S."/>
            <person name="Burckhardt D."/>
            <person name="Oertli M."/>
            <person name="Naumann U."/>
            <person name="Petersen F."/>
            <person name="Wong J."/>
        </authorList>
    </citation>
    <scope>NUCLEOTIDE SEQUENCE</scope>
    <source>
        <strain evidence="11">GSM-AAB239-AS_SAM_17_03QT</strain>
    </source>
</reference>
<dbReference type="Gene3D" id="3.40.50.300">
    <property type="entry name" value="P-loop containing nucleotide triphosphate hydrolases"/>
    <property type="match status" value="2"/>
</dbReference>
<dbReference type="Proteomes" id="UP001140949">
    <property type="component" value="Unassembled WGS sequence"/>
</dbReference>
<organism evidence="11 12">
    <name type="scientific">Iris pallida</name>
    <name type="common">Sweet iris</name>
    <dbReference type="NCBI Taxonomy" id="29817"/>
    <lineage>
        <taxon>Eukaryota</taxon>
        <taxon>Viridiplantae</taxon>
        <taxon>Streptophyta</taxon>
        <taxon>Embryophyta</taxon>
        <taxon>Tracheophyta</taxon>
        <taxon>Spermatophyta</taxon>
        <taxon>Magnoliopsida</taxon>
        <taxon>Liliopsida</taxon>
        <taxon>Asparagales</taxon>
        <taxon>Iridaceae</taxon>
        <taxon>Iridoideae</taxon>
        <taxon>Irideae</taxon>
        <taxon>Iris</taxon>
    </lineage>
</organism>
<keyword evidence="2 6" id="KW-0378">Hydrolase</keyword>
<dbReference type="GO" id="GO:0003724">
    <property type="term" value="F:RNA helicase activity"/>
    <property type="evidence" value="ECO:0007669"/>
    <property type="project" value="UniProtKB-EC"/>
</dbReference>
<evidence type="ECO:0000256" key="7">
    <source>
        <dbReference type="RuleBase" id="RU365068"/>
    </source>
</evidence>
<accession>A0AAX6EVK5</accession>
<feature type="region of interest" description="Disordered" evidence="8">
    <location>
        <begin position="479"/>
        <end position="508"/>
    </location>
</feature>
<dbReference type="EMBL" id="JANAVB010033617">
    <property type="protein sequence ID" value="KAJ6808086.1"/>
    <property type="molecule type" value="Genomic_DNA"/>
</dbReference>
<keyword evidence="4 6" id="KW-0067">ATP-binding</keyword>
<reference evidence="11" key="2">
    <citation type="submission" date="2023-04" db="EMBL/GenBank/DDBJ databases">
        <authorList>
            <person name="Bruccoleri R.E."/>
            <person name="Oakeley E.J."/>
            <person name="Faust A.-M."/>
            <person name="Dessus-Babus S."/>
            <person name="Altorfer M."/>
            <person name="Burckhardt D."/>
            <person name="Oertli M."/>
            <person name="Naumann U."/>
            <person name="Petersen F."/>
            <person name="Wong J."/>
        </authorList>
    </citation>
    <scope>NUCLEOTIDE SEQUENCE</scope>
    <source>
        <strain evidence="11">GSM-AAB239-AS_SAM_17_03QT</strain>
        <tissue evidence="11">Leaf</tissue>
    </source>
</reference>
<dbReference type="GO" id="GO:0005524">
    <property type="term" value="F:ATP binding"/>
    <property type="evidence" value="ECO:0007669"/>
    <property type="project" value="UniProtKB-UniRule"/>
</dbReference>
<dbReference type="InterPro" id="IPR000629">
    <property type="entry name" value="RNA-helicase_DEAD-box_CS"/>
</dbReference>
<feature type="domain" description="Helicase C-terminal" evidence="10">
    <location>
        <begin position="160"/>
        <end position="321"/>
    </location>
</feature>
<dbReference type="PROSITE" id="PS51194">
    <property type="entry name" value="HELICASE_CTER"/>
    <property type="match status" value="1"/>
</dbReference>
<dbReference type="GO" id="GO:0016787">
    <property type="term" value="F:hydrolase activity"/>
    <property type="evidence" value="ECO:0007669"/>
    <property type="project" value="UniProtKB-KW"/>
</dbReference>
<dbReference type="Pfam" id="PF00271">
    <property type="entry name" value="Helicase_C"/>
    <property type="match status" value="1"/>
</dbReference>
<proteinExistence type="inferred from homology"/>
<dbReference type="InterPro" id="IPR027417">
    <property type="entry name" value="P-loop_NTPase"/>
</dbReference>
<comment type="function">
    <text evidence="7">RNA helicase.</text>
</comment>
<dbReference type="SMART" id="SM00490">
    <property type="entry name" value="HELICc"/>
    <property type="match status" value="1"/>
</dbReference>
<dbReference type="EC" id="3.6.4.13" evidence="7"/>
<keyword evidence="1 6" id="KW-0547">Nucleotide-binding</keyword>
<gene>
    <name evidence="11" type="ORF">M6B38_168385</name>
</gene>
<dbReference type="InterPro" id="IPR014001">
    <property type="entry name" value="Helicase_ATP-bd"/>
</dbReference>
<dbReference type="CDD" id="cd18787">
    <property type="entry name" value="SF2_C_DEAD"/>
    <property type="match status" value="1"/>
</dbReference>
<protein>
    <recommendedName>
        <fullName evidence="7">ATP-dependent RNA helicase</fullName>
        <ecNumber evidence="7">3.6.4.13</ecNumber>
    </recommendedName>
</protein>
<evidence type="ECO:0000313" key="12">
    <source>
        <dbReference type="Proteomes" id="UP001140949"/>
    </source>
</evidence>
<feature type="compositionally biased region" description="Basic and acidic residues" evidence="8">
    <location>
        <begin position="489"/>
        <end position="508"/>
    </location>
</feature>
<name>A0AAX6EVK5_IRIPA</name>
<dbReference type="InterPro" id="IPR011545">
    <property type="entry name" value="DEAD/DEAH_box_helicase_dom"/>
</dbReference>
<comment type="similarity">
    <text evidence="6">Belongs to the DEAD box helicase family.</text>
</comment>
<dbReference type="AlphaFoldDB" id="A0AAX6EVK5"/>
<dbReference type="PANTHER" id="PTHR24031">
    <property type="entry name" value="RNA HELICASE"/>
    <property type="match status" value="1"/>
</dbReference>
<evidence type="ECO:0000259" key="9">
    <source>
        <dbReference type="PROSITE" id="PS51192"/>
    </source>
</evidence>
<evidence type="ECO:0000256" key="2">
    <source>
        <dbReference type="ARBA" id="ARBA00022801"/>
    </source>
</evidence>
<evidence type="ECO:0000256" key="4">
    <source>
        <dbReference type="ARBA" id="ARBA00022840"/>
    </source>
</evidence>
<evidence type="ECO:0000256" key="8">
    <source>
        <dbReference type="SAM" id="MobiDB-lite"/>
    </source>
</evidence>
<sequence length="508" mass="57927">MSSEKQERLLKRRPEIIVGTPGRLWELMSGGNQHLVELHSLSFFVLDEADRMIENGHFRELQSIIDMLPATENSTEQSPQTSKSCKTIPNLQRKKRQTFVFSATIALSDNFRKKLKRSSSTSKSAFVDGLSSIETLSQRAGMRADAAIIDLTNASIMTNNLEESFIECKEEDKEAYLYYILSIYGQGRTIVFCTSIAALRRISSLLRILGIHVWTLHAQMQQRARLKAIDRFRGNEHAVLVATDVAARGLDIHGVRTVVHYQLPHSAEVYIHRSGRTARASADGCCIAMISPSDKTKFVSLCKSMSKESLRQFPLDDTYMPEVIKRMSLARQIDKILRKSSQEKAKKSWFQRNAESVDLAVEDSDSEDETVEGHKLKKNTSIQLKGLQQELNDLLRRPLQPRTFSHRFLAGAGISPLVQKQLEQLSKRKTSDKDYSKERRTGLMVIGQDCIEPLQALRTSGHEVCVNLDKARETRRVAENLKRKRREEKKRTREQLRKEKKRAKEGTD</sequence>
<comment type="catalytic activity">
    <reaction evidence="7">
        <text>ATP + H2O = ADP + phosphate + H(+)</text>
        <dbReference type="Rhea" id="RHEA:13065"/>
        <dbReference type="ChEBI" id="CHEBI:15377"/>
        <dbReference type="ChEBI" id="CHEBI:15378"/>
        <dbReference type="ChEBI" id="CHEBI:30616"/>
        <dbReference type="ChEBI" id="CHEBI:43474"/>
        <dbReference type="ChEBI" id="CHEBI:456216"/>
        <dbReference type="EC" id="3.6.4.13"/>
    </reaction>
</comment>
<dbReference type="SUPFAM" id="SSF52540">
    <property type="entry name" value="P-loop containing nucleoside triphosphate hydrolases"/>
    <property type="match status" value="1"/>
</dbReference>
<dbReference type="GO" id="GO:0003723">
    <property type="term" value="F:RNA binding"/>
    <property type="evidence" value="ECO:0007669"/>
    <property type="project" value="UniProtKB-UniRule"/>
</dbReference>
<keyword evidence="5 7" id="KW-0694">RNA-binding</keyword>
<evidence type="ECO:0000256" key="3">
    <source>
        <dbReference type="ARBA" id="ARBA00022806"/>
    </source>
</evidence>
<dbReference type="InterPro" id="IPR001650">
    <property type="entry name" value="Helicase_C-like"/>
</dbReference>
<comment type="caution">
    <text evidence="11">The sequence shown here is derived from an EMBL/GenBank/DDBJ whole genome shotgun (WGS) entry which is preliminary data.</text>
</comment>
<keyword evidence="12" id="KW-1185">Reference proteome</keyword>
<comment type="domain">
    <text evidence="7">The Q motif is unique to and characteristic of the DEAD box family of RNA helicases and controls ATP binding and hydrolysis.</text>
</comment>
<dbReference type="PROSITE" id="PS51192">
    <property type="entry name" value="HELICASE_ATP_BIND_1"/>
    <property type="match status" value="1"/>
</dbReference>
<evidence type="ECO:0000259" key="10">
    <source>
        <dbReference type="PROSITE" id="PS51194"/>
    </source>
</evidence>
<evidence type="ECO:0000313" key="11">
    <source>
        <dbReference type="EMBL" id="KAJ6808086.1"/>
    </source>
</evidence>
<evidence type="ECO:0000256" key="6">
    <source>
        <dbReference type="RuleBase" id="RU000492"/>
    </source>
</evidence>
<dbReference type="PROSITE" id="PS00039">
    <property type="entry name" value="DEAD_ATP_HELICASE"/>
    <property type="match status" value="1"/>
</dbReference>
<keyword evidence="3 6" id="KW-0347">Helicase</keyword>
<dbReference type="Pfam" id="PF00270">
    <property type="entry name" value="DEAD"/>
    <property type="match status" value="1"/>
</dbReference>
<evidence type="ECO:0000256" key="5">
    <source>
        <dbReference type="ARBA" id="ARBA00022884"/>
    </source>
</evidence>
<feature type="domain" description="Helicase ATP-binding" evidence="9">
    <location>
        <begin position="1"/>
        <end position="123"/>
    </location>
</feature>